<dbReference type="EMBL" id="RDQH01000327">
    <property type="protein sequence ID" value="RXI08055.1"/>
    <property type="molecule type" value="Genomic_DNA"/>
</dbReference>
<sequence>MKTVWEMLLGRTAILHWMHREDFYMSKGIGDMVNVRYFNTSLMWDPICESHVGDPHIDNHTELRGLTLQAGSKDPPSLIKAKRTQASRSSTSPLLAMIPYRIIKEMGQRPIPKTSILSSTW</sequence>
<organism evidence="2 3">
    <name type="scientific">Malus domestica</name>
    <name type="common">Apple</name>
    <name type="synonym">Pyrus malus</name>
    <dbReference type="NCBI Taxonomy" id="3750"/>
    <lineage>
        <taxon>Eukaryota</taxon>
        <taxon>Viridiplantae</taxon>
        <taxon>Streptophyta</taxon>
        <taxon>Embryophyta</taxon>
        <taxon>Tracheophyta</taxon>
        <taxon>Spermatophyta</taxon>
        <taxon>Magnoliopsida</taxon>
        <taxon>eudicotyledons</taxon>
        <taxon>Gunneridae</taxon>
        <taxon>Pentapetalae</taxon>
        <taxon>rosids</taxon>
        <taxon>fabids</taxon>
        <taxon>Rosales</taxon>
        <taxon>Rosaceae</taxon>
        <taxon>Amygdaloideae</taxon>
        <taxon>Maleae</taxon>
        <taxon>Malus</taxon>
    </lineage>
</organism>
<protein>
    <submittedName>
        <fullName evidence="2">Uncharacterized protein</fullName>
    </submittedName>
</protein>
<gene>
    <name evidence="2" type="ORF">DVH24_014621</name>
</gene>
<accession>A0A498KQS2</accession>
<feature type="region of interest" description="Disordered" evidence="1">
    <location>
        <begin position="68"/>
        <end position="87"/>
    </location>
</feature>
<dbReference type="AlphaFoldDB" id="A0A498KQS2"/>
<dbReference type="Proteomes" id="UP000290289">
    <property type="component" value="Chromosome 1"/>
</dbReference>
<evidence type="ECO:0000313" key="2">
    <source>
        <dbReference type="EMBL" id="RXI08055.1"/>
    </source>
</evidence>
<keyword evidence="3" id="KW-1185">Reference proteome</keyword>
<comment type="caution">
    <text evidence="2">The sequence shown here is derived from an EMBL/GenBank/DDBJ whole genome shotgun (WGS) entry which is preliminary data.</text>
</comment>
<evidence type="ECO:0000256" key="1">
    <source>
        <dbReference type="SAM" id="MobiDB-lite"/>
    </source>
</evidence>
<name>A0A498KQS2_MALDO</name>
<evidence type="ECO:0000313" key="3">
    <source>
        <dbReference type="Proteomes" id="UP000290289"/>
    </source>
</evidence>
<proteinExistence type="predicted"/>
<reference evidence="2 3" key="1">
    <citation type="submission" date="2018-10" db="EMBL/GenBank/DDBJ databases">
        <title>A high-quality apple genome assembly.</title>
        <authorList>
            <person name="Hu J."/>
        </authorList>
    </citation>
    <scope>NUCLEOTIDE SEQUENCE [LARGE SCALE GENOMIC DNA]</scope>
    <source>
        <strain evidence="3">cv. HFTH1</strain>
        <tissue evidence="2">Young leaf</tissue>
    </source>
</reference>